<protein>
    <submittedName>
        <fullName evidence="4">SAG-related sequence</fullName>
    </submittedName>
</protein>
<evidence type="ECO:0000313" key="5">
    <source>
        <dbReference type="Proteomes" id="UP000224006"/>
    </source>
</evidence>
<keyword evidence="2" id="KW-0732">Signal</keyword>
<dbReference type="GeneID" id="40311430"/>
<sequence>MEHDCGTQHRSRGFILQARMLLMFCVGGLPLLTSEQATAQRVQNVVQHRTLLQQHASASGKLVRKCWLSHENTNSDTPAPATLSAGQLSVSLRCLGNGNQVVPHDEDMQRVCNAGEDAMTVAECAEREAKQIKLRALLGASSDITWRKKLISGSNGEKWKLKLQVSELPLSDEQFVVGCRHKSGDADSQCKLVVTVEARVSSAVGNVVTCAYGRHSNADTLRAELSEENRTLTIDCGATGRLQHATYPDPCSPSEADTEDCQTTNEDLFPKFDESWWREDSRGENRHTLRIPKEEFPAGSGQFVVGCAPSDESVQPPGALHEKQGVRRGG</sequence>
<feature type="domain" description="SRS" evidence="3">
    <location>
        <begin position="65"/>
        <end position="196"/>
    </location>
</feature>
<feature type="signal peptide" evidence="2">
    <location>
        <begin position="1"/>
        <end position="39"/>
    </location>
</feature>
<dbReference type="InterPro" id="IPR028352">
    <property type="entry name" value="Surface_antig_SAG1"/>
</dbReference>
<feature type="chain" id="PRO_5012111837" evidence="2">
    <location>
        <begin position="40"/>
        <end position="330"/>
    </location>
</feature>
<dbReference type="GO" id="GO:0016020">
    <property type="term" value="C:membrane"/>
    <property type="evidence" value="ECO:0007669"/>
    <property type="project" value="InterPro"/>
</dbReference>
<name>A0A2A9MDX8_BESBE</name>
<evidence type="ECO:0000256" key="1">
    <source>
        <dbReference type="SAM" id="MobiDB-lite"/>
    </source>
</evidence>
<dbReference type="Gene3D" id="2.60.40.1320">
    <property type="entry name" value="SRS domain"/>
    <property type="match status" value="2"/>
</dbReference>
<dbReference type="InterPro" id="IPR007226">
    <property type="entry name" value="SRS_dom"/>
</dbReference>
<dbReference type="Proteomes" id="UP000224006">
    <property type="component" value="Chromosome VI"/>
</dbReference>
<gene>
    <name evidence="4" type="ORF">BESB_065020</name>
</gene>
<dbReference type="VEuPathDB" id="ToxoDB:BESB_065020"/>
<organism evidence="4 5">
    <name type="scientific">Besnoitia besnoiti</name>
    <name type="common">Apicomplexan protozoan</name>
    <dbReference type="NCBI Taxonomy" id="94643"/>
    <lineage>
        <taxon>Eukaryota</taxon>
        <taxon>Sar</taxon>
        <taxon>Alveolata</taxon>
        <taxon>Apicomplexa</taxon>
        <taxon>Conoidasida</taxon>
        <taxon>Coccidia</taxon>
        <taxon>Eucoccidiorida</taxon>
        <taxon>Eimeriorina</taxon>
        <taxon>Sarcocystidae</taxon>
        <taxon>Besnoitia</taxon>
    </lineage>
</organism>
<dbReference type="Pfam" id="PF04092">
    <property type="entry name" value="SAG"/>
    <property type="match status" value="2"/>
</dbReference>
<keyword evidence="5" id="KW-1185">Reference proteome</keyword>
<evidence type="ECO:0000313" key="4">
    <source>
        <dbReference type="EMBL" id="PFH34471.1"/>
    </source>
</evidence>
<feature type="compositionally biased region" description="Basic and acidic residues" evidence="1">
    <location>
        <begin position="320"/>
        <end position="330"/>
    </location>
</feature>
<feature type="domain" description="SRS" evidence="3">
    <location>
        <begin position="206"/>
        <end position="313"/>
    </location>
</feature>
<evidence type="ECO:0000256" key="2">
    <source>
        <dbReference type="SAM" id="SignalP"/>
    </source>
</evidence>
<dbReference type="InterPro" id="IPR036755">
    <property type="entry name" value="SRS_dom_sf"/>
</dbReference>
<dbReference type="EMBL" id="NWUJ01000006">
    <property type="protein sequence ID" value="PFH34471.1"/>
    <property type="molecule type" value="Genomic_DNA"/>
</dbReference>
<dbReference type="AlphaFoldDB" id="A0A2A9MDX8"/>
<dbReference type="RefSeq" id="XP_029218480.1">
    <property type="nucleotide sequence ID" value="XM_029364897.1"/>
</dbReference>
<feature type="region of interest" description="Disordered" evidence="1">
    <location>
        <begin position="300"/>
        <end position="330"/>
    </location>
</feature>
<dbReference type="KEGG" id="bbes:BESB_065020"/>
<dbReference type="SUPFAM" id="SSF74877">
    <property type="entry name" value="Major surface antigen p30, SAG1"/>
    <property type="match status" value="2"/>
</dbReference>
<reference evidence="4 5" key="1">
    <citation type="submission" date="2017-09" db="EMBL/GenBank/DDBJ databases">
        <title>Genome sequencing of Besnoitia besnoiti strain Bb-Ger1.</title>
        <authorList>
            <person name="Schares G."/>
            <person name="Venepally P."/>
            <person name="Lorenzi H.A."/>
        </authorList>
    </citation>
    <scope>NUCLEOTIDE SEQUENCE [LARGE SCALE GENOMIC DNA]</scope>
    <source>
        <strain evidence="4 5">Bb-Ger1</strain>
    </source>
</reference>
<evidence type="ECO:0000259" key="3">
    <source>
        <dbReference type="Pfam" id="PF04092"/>
    </source>
</evidence>
<dbReference type="PRINTS" id="PR01801">
    <property type="entry name" value="SURFCEANTIGN"/>
</dbReference>
<accession>A0A2A9MDX8</accession>
<comment type="caution">
    <text evidence="4">The sequence shown here is derived from an EMBL/GenBank/DDBJ whole genome shotgun (WGS) entry which is preliminary data.</text>
</comment>
<proteinExistence type="predicted"/>